<accession>A0ABW3M719</accession>
<gene>
    <name evidence="1" type="ORF">ACFQ1S_13610</name>
</gene>
<dbReference type="EMBL" id="JBHTIS010000684">
    <property type="protein sequence ID" value="MFD1046515.1"/>
    <property type="molecule type" value="Genomic_DNA"/>
</dbReference>
<evidence type="ECO:0008006" key="3">
    <source>
        <dbReference type="Google" id="ProtNLM"/>
    </source>
</evidence>
<comment type="caution">
    <text evidence="1">The sequence shown here is derived from an EMBL/GenBank/DDBJ whole genome shotgun (WGS) entry which is preliminary data.</text>
</comment>
<protein>
    <recommendedName>
        <fullName evidence="3">Thioesterase domain-containing protein</fullName>
    </recommendedName>
</protein>
<evidence type="ECO:0000313" key="1">
    <source>
        <dbReference type="EMBL" id="MFD1046515.1"/>
    </source>
</evidence>
<organism evidence="1 2">
    <name type="scientific">Kibdelosporangium lantanae</name>
    <dbReference type="NCBI Taxonomy" id="1497396"/>
    <lineage>
        <taxon>Bacteria</taxon>
        <taxon>Bacillati</taxon>
        <taxon>Actinomycetota</taxon>
        <taxon>Actinomycetes</taxon>
        <taxon>Pseudonocardiales</taxon>
        <taxon>Pseudonocardiaceae</taxon>
        <taxon>Kibdelosporangium</taxon>
    </lineage>
</organism>
<reference evidence="2" key="1">
    <citation type="journal article" date="2019" name="Int. J. Syst. Evol. Microbiol.">
        <title>The Global Catalogue of Microorganisms (GCM) 10K type strain sequencing project: providing services to taxonomists for standard genome sequencing and annotation.</title>
        <authorList>
            <consortium name="The Broad Institute Genomics Platform"/>
            <consortium name="The Broad Institute Genome Sequencing Center for Infectious Disease"/>
            <person name="Wu L."/>
            <person name="Ma J."/>
        </authorList>
    </citation>
    <scope>NUCLEOTIDE SEQUENCE [LARGE SCALE GENOMIC DNA]</scope>
    <source>
        <strain evidence="2">JCM 31486</strain>
    </source>
</reference>
<sequence length="285" mass="31524">MTAAPPPATVEFQAVHQMGCSTRISRLVVQREESWHRLRSSNSEKSVLVIDFDFTGRPEANFGHFVDLLETDREIWRTRQPPTAAQSLVPATDYLDFWAQLPTSKQVQALMGYCAGGSFVPALAERIEQTQGHPVDVILFDPEVVTVTSLYEDFQRAVDIISVLSAQEKAQVHTGTQNTRATDFAAAARKVIHLYRESMATAFTRLGLDESLGAEFVQMFNSYVSYLAAAAELTPEEGWRTGVALTSRRPGLGAHQAAKEITFPVDPDDLLRDPRVADSVSQLLT</sequence>
<dbReference type="Proteomes" id="UP001597045">
    <property type="component" value="Unassembled WGS sequence"/>
</dbReference>
<proteinExistence type="predicted"/>
<evidence type="ECO:0000313" key="2">
    <source>
        <dbReference type="Proteomes" id="UP001597045"/>
    </source>
</evidence>
<keyword evidence="2" id="KW-1185">Reference proteome</keyword>
<name>A0ABW3M719_9PSEU</name>